<keyword evidence="7" id="KW-0560">Oxidoreductase</keyword>
<dbReference type="Proteomes" id="UP000296201">
    <property type="component" value="Chromosome"/>
</dbReference>
<feature type="domain" description="NADH-rubredoxin oxidoreductase C-terminal" evidence="6">
    <location>
        <begin position="320"/>
        <end position="387"/>
    </location>
</feature>
<evidence type="ECO:0000256" key="4">
    <source>
        <dbReference type="ARBA" id="ARBA00022827"/>
    </source>
</evidence>
<dbReference type="RefSeq" id="WP_135795824.1">
    <property type="nucleotide sequence ID" value="NZ_CP032096.1"/>
</dbReference>
<dbReference type="GO" id="GO:0008942">
    <property type="term" value="F:nitrite reductase [NAD(P)H] activity"/>
    <property type="evidence" value="ECO:0007669"/>
    <property type="project" value="UniProtKB-EC"/>
</dbReference>
<dbReference type="EC" id="1.7.1.4" evidence="7"/>
<dbReference type="OrthoDB" id="9768666at2"/>
<dbReference type="InterPro" id="IPR041575">
    <property type="entry name" value="Rubredoxin_C"/>
</dbReference>
<evidence type="ECO:0000256" key="3">
    <source>
        <dbReference type="ARBA" id="ARBA00022630"/>
    </source>
</evidence>
<dbReference type="Gene3D" id="3.50.50.60">
    <property type="entry name" value="FAD/NAD(P)-binding domain"/>
    <property type="match status" value="2"/>
</dbReference>
<dbReference type="PRINTS" id="PR00368">
    <property type="entry name" value="FADPNR"/>
</dbReference>
<evidence type="ECO:0000259" key="6">
    <source>
        <dbReference type="Pfam" id="PF18267"/>
    </source>
</evidence>
<gene>
    <name evidence="7" type="primary">nasD_1</name>
    <name evidence="7" type="ORF">GHNINEIG_01227</name>
</gene>
<dbReference type="SUPFAM" id="SSF51905">
    <property type="entry name" value="FAD/NAD(P)-binding domain"/>
    <property type="match status" value="2"/>
</dbReference>
<comment type="similarity">
    <text evidence="2">Belongs to the FAD-dependent oxidoreductase family.</text>
</comment>
<evidence type="ECO:0000256" key="1">
    <source>
        <dbReference type="ARBA" id="ARBA00001974"/>
    </source>
</evidence>
<sequence length="403" mass="44378">MKPKLILVGTGMAGTRFLEHLLEEAPNSYEIEVFNKEPVGGYNRIMLSPVLAGEKTIPEIMTHDATWFEERRIRLHTGKMVSAIDPVGQVLTTFCGETYYYDKLVIATGSNPFKLEIPGVDLPGVVTFRDIRDVESMVSVSQSHNKAVVIGGGLLGLEAAHGLMKRGMDVTVIHRSDVLMNMQMDKESGQLLKKHLEQSSNDTTGMKFRLGVNATEIIGQNQVEGIRLDDGSEIVTDLVVMSIGIRPNTQLAKQANLEVNRGILVNDFLETSAENIYALGECNEHRGQTYGLVAPLYEQAKILAKRLAGQSVSYTGSITSTMLKVTGVHLFSAGEFKGENGTDVIVFRDLAKNIYRKIVLKNNQVIGALLFGDTTGATWLFELLRQKQNISPMRDTLVFGPGY</sequence>
<keyword evidence="3" id="KW-0285">Flavoprotein</keyword>
<dbReference type="EMBL" id="CP032096">
    <property type="protein sequence ID" value="QBZ83183.1"/>
    <property type="molecule type" value="Genomic_DNA"/>
</dbReference>
<accession>A0A4P7NZG9</accession>
<dbReference type="InterPro" id="IPR023753">
    <property type="entry name" value="FAD/NAD-binding_dom"/>
</dbReference>
<evidence type="ECO:0000256" key="2">
    <source>
        <dbReference type="ARBA" id="ARBA00006442"/>
    </source>
</evidence>
<dbReference type="PANTHER" id="PTHR43429:SF3">
    <property type="entry name" value="NITRITE REDUCTASE [NAD(P)H]"/>
    <property type="match status" value="1"/>
</dbReference>
<dbReference type="InterPro" id="IPR050260">
    <property type="entry name" value="FAD-bd_OxRdtase"/>
</dbReference>
<name>A0A4P7NZG9_9GAMM</name>
<proteinExistence type="inferred from homology"/>
<dbReference type="AlphaFoldDB" id="A0A4P7NZG9"/>
<feature type="domain" description="FAD/NAD(P)-binding" evidence="5">
    <location>
        <begin position="4"/>
        <end position="286"/>
    </location>
</feature>
<evidence type="ECO:0000259" key="5">
    <source>
        <dbReference type="Pfam" id="PF07992"/>
    </source>
</evidence>
<dbReference type="Pfam" id="PF18267">
    <property type="entry name" value="Rubredoxin_C"/>
    <property type="match status" value="1"/>
</dbReference>
<dbReference type="Pfam" id="PF07992">
    <property type="entry name" value="Pyr_redox_2"/>
    <property type="match status" value="1"/>
</dbReference>
<reference evidence="7 8" key="1">
    <citation type="submission" date="2018-08" db="EMBL/GenBank/DDBJ databases">
        <title>Horizontal acquisition of hydrogen conversion ability and other habitat adaptations in Hydrogenovibrio crunogenus strains.</title>
        <authorList>
            <person name="Gonnella G."/>
            <person name="Adam N."/>
            <person name="Perner M."/>
        </authorList>
    </citation>
    <scope>NUCLEOTIDE SEQUENCE [LARGE SCALE GENOMIC DNA]</scope>
    <source>
        <strain evidence="7 8">SP-41</strain>
    </source>
</reference>
<dbReference type="PRINTS" id="PR00411">
    <property type="entry name" value="PNDRDTASEI"/>
</dbReference>
<dbReference type="Gene3D" id="3.30.390.30">
    <property type="match status" value="1"/>
</dbReference>
<comment type="cofactor">
    <cofactor evidence="1">
        <name>FAD</name>
        <dbReference type="ChEBI" id="CHEBI:57692"/>
    </cofactor>
</comment>
<keyword evidence="4" id="KW-0274">FAD</keyword>
<organism evidence="7 8">
    <name type="scientific">Hydrogenovibrio crunogenus</name>
    <dbReference type="NCBI Taxonomy" id="39765"/>
    <lineage>
        <taxon>Bacteria</taxon>
        <taxon>Pseudomonadati</taxon>
        <taxon>Pseudomonadota</taxon>
        <taxon>Gammaproteobacteria</taxon>
        <taxon>Thiotrichales</taxon>
        <taxon>Piscirickettsiaceae</taxon>
        <taxon>Hydrogenovibrio</taxon>
    </lineage>
</organism>
<protein>
    <submittedName>
        <fullName evidence="7">Nitrite reductase [NAD(P)H]</fullName>
        <ecNumber evidence="7">1.7.1.4</ecNumber>
    </submittedName>
</protein>
<keyword evidence="8" id="KW-1185">Reference proteome</keyword>
<dbReference type="InterPro" id="IPR036188">
    <property type="entry name" value="FAD/NAD-bd_sf"/>
</dbReference>
<evidence type="ECO:0000313" key="7">
    <source>
        <dbReference type="EMBL" id="QBZ83183.1"/>
    </source>
</evidence>
<dbReference type="PANTHER" id="PTHR43429">
    <property type="entry name" value="PYRIDINE NUCLEOTIDE-DISULFIDE OXIDOREDUCTASE DOMAIN-CONTAINING"/>
    <property type="match status" value="1"/>
</dbReference>
<dbReference type="InterPro" id="IPR016156">
    <property type="entry name" value="FAD/NAD-linked_Rdtase_dimer_sf"/>
</dbReference>
<evidence type="ECO:0000313" key="8">
    <source>
        <dbReference type="Proteomes" id="UP000296201"/>
    </source>
</evidence>